<reference evidence="5 6" key="1">
    <citation type="submission" date="2019-05" db="EMBL/GenBank/DDBJ databases">
        <title>We sequenced the genome of Paenibacillus hemerocallicola KCTC 33185 for further insight into its adaptation and study the phylogeny of Paenibacillus.</title>
        <authorList>
            <person name="Narsing Rao M.P."/>
        </authorList>
    </citation>
    <scope>NUCLEOTIDE SEQUENCE [LARGE SCALE GENOMIC DNA]</scope>
    <source>
        <strain evidence="5 6">KCTC 33185</strain>
    </source>
</reference>
<feature type="compositionally biased region" description="Gly residues" evidence="2">
    <location>
        <begin position="702"/>
        <end position="718"/>
    </location>
</feature>
<proteinExistence type="predicted"/>
<keyword evidence="3" id="KW-0732">Signal</keyword>
<dbReference type="InterPro" id="IPR017853">
    <property type="entry name" value="GH"/>
</dbReference>
<dbReference type="Gene3D" id="3.20.20.80">
    <property type="entry name" value="Glycosidases"/>
    <property type="match status" value="1"/>
</dbReference>
<gene>
    <name evidence="5" type="ORF">FE784_11880</name>
</gene>
<protein>
    <recommendedName>
        <fullName evidence="4">CBM-cenC domain-containing protein</fullName>
    </recommendedName>
</protein>
<keyword evidence="1" id="KW-0378">Hydrolase</keyword>
<dbReference type="SUPFAM" id="SSF51445">
    <property type="entry name" value="(Trans)glycosidases"/>
    <property type="match status" value="1"/>
</dbReference>
<dbReference type="AlphaFoldDB" id="A0A5C4TBX7"/>
<sequence>MKRQRFIASCKRLIATAALVGTAVVAGASYSEASPPPLQVNLLDNASFETVTTAGVPEPWLGINNWANDEVEVTAVATRSGSAGVTVKTESTSRNPWASQVVEVEERASYDYSVWYKSTDIRDRGVAIKLEFYSGMPLSSGTYVGEAQGTYSKIVTGNWAKYERSVVAPDNAKYVKMYVRLYGRGLVHFDDASFVKTKHASAFKLHTDQVFYYTDQTTGSVQTELVLDAADYAQHQVDFLVKRQSDGQVIASETNVPAVALTTFSFQPQLMTVKEPYTVELVLKTLANVEVDRNEATVYRFARPAMLPDPNGPMIVDGQPFFPVMGYHVKEADYGKMAEAGINTVQGWVANTTTRVGQLLNNAQAYGLKVMFPLYYGGNIGENAALTTDIVTMYKDHPALLGWMMVDEPQDKYSIEEMTEAYRIIRTIDDKHPVYLTEANPLFAERNGRMTDILSIDSYPFPNKPITEVGDDIRSGVAAVGGNRQVWTILQAFYYPSSTTWTYLPTIDELRNMAYQSIIGGAQAIGYYAYSDPDWYLPDSDLYPGFVAFQDEYSLIQTLAEYPKTAEARNADTEYATWNVAGDVYAVVLNHSNTEQTVLVPLPFTGYTEELLYGAATAPVSGLIASLPVTIGAHEAYVYKLSSFVQTAQRAAHVVQDTSGASANNVWVEGIHNVLQALSGVENALTSENQHGNSNNGKGKGKGNGNGNGTGNVNGNGHGTGVTAALQHAAEAVKQLDALLAWLPGSSVANKEEVAVSLQHARALTEQIIVSQVTIEIQFDAEALYRGELAEVTYVVTNHGSASLTGVVLQAVWPSGIAAPAWSQTLPTVAAQASVTLVQSWTVAGGYTGTAAQVDANVSFVFAGAAVQTNRSVTWSVSSLLTAKLNTSSVLAKTSGTYPFELQLANQSGTEQHLSLQTSSASGLAMQLPTSAQVGPYGMLVVNGTVDVGESLPRGGYPVTISVYKGTGLVETLTLHVRVDRNILTSGGFESAGSWVYGKGARVTDVVYEGQYAATLFPEPASTSNQLYTATSIPVGANASFTFSGWAKSNATTGLARFGIREMNANDVTVRYTWIEVPAQTDWTRYERSITLSPNTAKLRIYAKLDQSGNGQAWFDDFYLELNP</sequence>
<dbReference type="GO" id="GO:0016798">
    <property type="term" value="F:hydrolase activity, acting on glycosyl bonds"/>
    <property type="evidence" value="ECO:0007669"/>
    <property type="project" value="InterPro"/>
</dbReference>
<dbReference type="EMBL" id="VDCQ01000013">
    <property type="protein sequence ID" value="TNJ66110.1"/>
    <property type="molecule type" value="Genomic_DNA"/>
</dbReference>
<dbReference type="Proteomes" id="UP000307943">
    <property type="component" value="Unassembled WGS sequence"/>
</dbReference>
<evidence type="ECO:0000256" key="1">
    <source>
        <dbReference type="ARBA" id="ARBA00022801"/>
    </source>
</evidence>
<evidence type="ECO:0000313" key="5">
    <source>
        <dbReference type="EMBL" id="TNJ66110.1"/>
    </source>
</evidence>
<organism evidence="5 6">
    <name type="scientific">Paenibacillus hemerocallicola</name>
    <dbReference type="NCBI Taxonomy" id="1172614"/>
    <lineage>
        <taxon>Bacteria</taxon>
        <taxon>Bacillati</taxon>
        <taxon>Bacillota</taxon>
        <taxon>Bacilli</taxon>
        <taxon>Bacillales</taxon>
        <taxon>Paenibacillaceae</taxon>
        <taxon>Paenibacillus</taxon>
    </lineage>
</organism>
<evidence type="ECO:0000259" key="4">
    <source>
        <dbReference type="Pfam" id="PF02018"/>
    </source>
</evidence>
<dbReference type="Gene3D" id="2.60.120.260">
    <property type="entry name" value="Galactose-binding domain-like"/>
    <property type="match status" value="2"/>
</dbReference>
<dbReference type="RefSeq" id="WP_139602418.1">
    <property type="nucleotide sequence ID" value="NZ_VDCQ01000013.1"/>
</dbReference>
<evidence type="ECO:0000256" key="2">
    <source>
        <dbReference type="SAM" id="MobiDB-lite"/>
    </source>
</evidence>
<evidence type="ECO:0000256" key="3">
    <source>
        <dbReference type="SAM" id="SignalP"/>
    </source>
</evidence>
<evidence type="ECO:0000313" key="6">
    <source>
        <dbReference type="Proteomes" id="UP000307943"/>
    </source>
</evidence>
<dbReference type="OrthoDB" id="1550466at2"/>
<accession>A0A5C4TBX7</accession>
<feature type="region of interest" description="Disordered" evidence="2">
    <location>
        <begin position="687"/>
        <end position="718"/>
    </location>
</feature>
<feature type="chain" id="PRO_5022917840" description="CBM-cenC domain-containing protein" evidence="3">
    <location>
        <begin position="29"/>
        <end position="1124"/>
    </location>
</feature>
<keyword evidence="6" id="KW-1185">Reference proteome</keyword>
<dbReference type="InterPro" id="IPR003305">
    <property type="entry name" value="CenC_carb-bd"/>
</dbReference>
<name>A0A5C4TBX7_9BACL</name>
<dbReference type="Pfam" id="PF02018">
    <property type="entry name" value="CBM_4_9"/>
    <property type="match status" value="1"/>
</dbReference>
<feature type="domain" description="CBM-cenC" evidence="4">
    <location>
        <begin position="982"/>
        <end position="1106"/>
    </location>
</feature>
<comment type="caution">
    <text evidence="5">The sequence shown here is derived from an EMBL/GenBank/DDBJ whole genome shotgun (WGS) entry which is preliminary data.</text>
</comment>
<feature type="signal peptide" evidence="3">
    <location>
        <begin position="1"/>
        <end position="28"/>
    </location>
</feature>